<reference evidence="1 2" key="1">
    <citation type="submission" date="2024-06" db="EMBL/GenBank/DDBJ databases">
        <authorList>
            <person name="Kim D.-U."/>
        </authorList>
    </citation>
    <scope>NUCLEOTIDE SEQUENCE [LARGE SCALE GENOMIC DNA]</scope>
    <source>
        <strain evidence="1 2">KACC15460</strain>
    </source>
</reference>
<organism evidence="1 2">
    <name type="scientific">Mesorhizobium shangrilense</name>
    <dbReference type="NCBI Taxonomy" id="460060"/>
    <lineage>
        <taxon>Bacteria</taxon>
        <taxon>Pseudomonadati</taxon>
        <taxon>Pseudomonadota</taxon>
        <taxon>Alphaproteobacteria</taxon>
        <taxon>Hyphomicrobiales</taxon>
        <taxon>Phyllobacteriaceae</taxon>
        <taxon>Mesorhizobium</taxon>
    </lineage>
</organism>
<evidence type="ECO:0000313" key="2">
    <source>
        <dbReference type="Proteomes" id="UP001548832"/>
    </source>
</evidence>
<gene>
    <name evidence="1" type="ORF">ABVQ20_36915</name>
</gene>
<protein>
    <recommendedName>
        <fullName evidence="3">Type III secretion protein</fullName>
    </recommendedName>
</protein>
<accession>A0ABV2DR43</accession>
<sequence length="178" mass="20078">MDVAFDRVNRVHASRLRLLKEMQERSALRDLSKKEAQRRMATLAVQNAFQGLAIAQQQRARAEAQLYQELIALDTLSSAVLDHHNLNIERLAAEITLRGQKLDDARIAQGKAETAASGTRAQWVRCSAARQKWQQIEDDVRRAFDIHSEAAGEIEADDEISLRYGRVSLAQMSGNQIR</sequence>
<dbReference type="EMBL" id="JBEWSZ010000010">
    <property type="protein sequence ID" value="MET2832524.1"/>
    <property type="molecule type" value="Genomic_DNA"/>
</dbReference>
<proteinExistence type="predicted"/>
<dbReference type="InterPro" id="IPR053716">
    <property type="entry name" value="Flag_assembly_chemotaxis_eff"/>
</dbReference>
<dbReference type="RefSeq" id="WP_354464745.1">
    <property type="nucleotide sequence ID" value="NZ_JBEWSZ010000010.1"/>
</dbReference>
<comment type="caution">
    <text evidence="1">The sequence shown here is derived from an EMBL/GenBank/DDBJ whole genome shotgun (WGS) entry which is preliminary data.</text>
</comment>
<dbReference type="Gene3D" id="1.10.287.1700">
    <property type="match status" value="1"/>
</dbReference>
<evidence type="ECO:0008006" key="3">
    <source>
        <dbReference type="Google" id="ProtNLM"/>
    </source>
</evidence>
<dbReference type="Proteomes" id="UP001548832">
    <property type="component" value="Unassembled WGS sequence"/>
</dbReference>
<name>A0ABV2DR43_9HYPH</name>
<evidence type="ECO:0000313" key="1">
    <source>
        <dbReference type="EMBL" id="MET2832524.1"/>
    </source>
</evidence>
<keyword evidence="2" id="KW-1185">Reference proteome</keyword>